<dbReference type="GO" id="GO:0016747">
    <property type="term" value="F:acyltransferase activity, transferring groups other than amino-acyl groups"/>
    <property type="evidence" value="ECO:0007669"/>
    <property type="project" value="InterPro"/>
</dbReference>
<keyword evidence="2" id="KW-0012">Acyltransferase</keyword>
<dbReference type="InterPro" id="IPR014729">
    <property type="entry name" value="Rossmann-like_a/b/a_fold"/>
</dbReference>
<dbReference type="InterPro" id="IPR016181">
    <property type="entry name" value="Acyl_CoA_acyltransferase"/>
</dbReference>
<dbReference type="AlphaFoldDB" id="A0A9D2VJZ0"/>
<dbReference type="PANTHER" id="PTHR43169:SF2">
    <property type="entry name" value="NAD_GMP SYNTHASE DOMAIN-CONTAINING PROTEIN"/>
    <property type="match status" value="1"/>
</dbReference>
<dbReference type="SUPFAM" id="SSF55729">
    <property type="entry name" value="Acyl-CoA N-acyltransferases (Nat)"/>
    <property type="match status" value="1"/>
</dbReference>
<accession>A0A9D2VJZ0</accession>
<dbReference type="EC" id="2.3.1.-" evidence="2"/>
<organism evidence="2 3">
    <name type="scientific">Rubneribacter badeniensis</name>
    <dbReference type="NCBI Taxonomy" id="2070688"/>
    <lineage>
        <taxon>Bacteria</taxon>
        <taxon>Bacillati</taxon>
        <taxon>Actinomycetota</taxon>
        <taxon>Coriobacteriia</taxon>
        <taxon>Eggerthellales</taxon>
        <taxon>Eggerthellaceae</taxon>
        <taxon>Rubneribacter</taxon>
    </lineage>
</organism>
<dbReference type="Gene3D" id="3.40.630.30">
    <property type="match status" value="1"/>
</dbReference>
<dbReference type="Pfam" id="PF13302">
    <property type="entry name" value="Acetyltransf_3"/>
    <property type="match status" value="1"/>
</dbReference>
<evidence type="ECO:0000313" key="3">
    <source>
        <dbReference type="Proteomes" id="UP000789325"/>
    </source>
</evidence>
<dbReference type="PROSITE" id="PS51186">
    <property type="entry name" value="GNAT"/>
    <property type="match status" value="1"/>
</dbReference>
<dbReference type="PANTHER" id="PTHR43169">
    <property type="entry name" value="EXSB FAMILY PROTEIN"/>
    <property type="match status" value="1"/>
</dbReference>
<gene>
    <name evidence="2" type="ORF">K8V16_06115</name>
</gene>
<protein>
    <submittedName>
        <fullName evidence="2">GNAT family N-acetyltransferase</fullName>
        <ecNumber evidence="2">2.3.1.-</ecNumber>
    </submittedName>
</protein>
<dbReference type="Gene3D" id="3.40.50.620">
    <property type="entry name" value="HUPs"/>
    <property type="match status" value="1"/>
</dbReference>
<evidence type="ECO:0000259" key="1">
    <source>
        <dbReference type="PROSITE" id="PS51186"/>
    </source>
</evidence>
<dbReference type="Proteomes" id="UP000789325">
    <property type="component" value="Unassembled WGS sequence"/>
</dbReference>
<reference evidence="2" key="2">
    <citation type="submission" date="2021-09" db="EMBL/GenBank/DDBJ databases">
        <authorList>
            <person name="Gilroy R."/>
        </authorList>
    </citation>
    <scope>NUCLEOTIDE SEQUENCE</scope>
    <source>
        <strain evidence="2">USAMLcec12-2067</strain>
    </source>
</reference>
<comment type="caution">
    <text evidence="2">The sequence shown here is derived from an EMBL/GenBank/DDBJ whole genome shotgun (WGS) entry which is preliminary data.</text>
</comment>
<evidence type="ECO:0000313" key="2">
    <source>
        <dbReference type="EMBL" id="HJH43355.1"/>
    </source>
</evidence>
<feature type="domain" description="N-acetyltransferase" evidence="1">
    <location>
        <begin position="228"/>
        <end position="385"/>
    </location>
</feature>
<reference evidence="2" key="1">
    <citation type="journal article" date="2021" name="PeerJ">
        <title>Extensive microbial diversity within the chicken gut microbiome revealed by metagenomics and culture.</title>
        <authorList>
            <person name="Gilroy R."/>
            <person name="Ravi A."/>
            <person name="Getino M."/>
            <person name="Pursley I."/>
            <person name="Horton D.L."/>
            <person name="Alikhan N.F."/>
            <person name="Baker D."/>
            <person name="Gharbi K."/>
            <person name="Hall N."/>
            <person name="Watson M."/>
            <person name="Adriaenssens E.M."/>
            <person name="Foster-Nyarko E."/>
            <person name="Jarju S."/>
            <person name="Secka A."/>
            <person name="Antonio M."/>
            <person name="Oren A."/>
            <person name="Chaudhuri R.R."/>
            <person name="La Ragione R."/>
            <person name="Hildebrand F."/>
            <person name="Pallen M.J."/>
        </authorList>
    </citation>
    <scope>NUCLEOTIDE SEQUENCE</scope>
    <source>
        <strain evidence="2">USAMLcec12-2067</strain>
    </source>
</reference>
<dbReference type="SUPFAM" id="SSF52402">
    <property type="entry name" value="Adenine nucleotide alpha hydrolases-like"/>
    <property type="match status" value="1"/>
</dbReference>
<dbReference type="EMBL" id="DYZL01000125">
    <property type="protein sequence ID" value="HJH43355.1"/>
    <property type="molecule type" value="Genomic_DNA"/>
</dbReference>
<sequence>MTKRAEGGRSVGPGQEAGVEPLAAFLARTPRFAVAFSGGCDSSYLLAAALRAGCAVKAYAVRTAFQPAFEIADARRLAADLGADFELIDADVLARGEVCANGPDRCYRCKRFIFSTIRERMAADGYEVLADGTNASDDPARRPGFRALAELGVASPLRRAGMTKDDVRSASRALGLFTADKPSFSCLAVHVPAGERLTQKALDDAAARVGVADGRRPRPRAVLETDRLLLREMTQDDFPALCSMLQDPEVMYAYEGPFSDAEAQEWLDRQRARYRDDGIGLWAVALKETGEMVGQCGLTWQDCAGRRVLEVGYLFCRAFWHRGFATEAARACRDYAFRELGADEVFSIIRDTNAPSLRVAARNDMTYRLTFTKHYRGVAMPHLAHSITRCEWERLQGR</sequence>
<dbReference type="InterPro" id="IPR000182">
    <property type="entry name" value="GNAT_dom"/>
</dbReference>
<name>A0A9D2VJZ0_9ACTN</name>
<dbReference type="InterPro" id="IPR052188">
    <property type="entry name" value="Ni-pincer_cofactor_biosynth"/>
</dbReference>
<proteinExistence type="predicted"/>
<keyword evidence="2" id="KW-0808">Transferase</keyword>